<comment type="caution">
    <text evidence="1">The sequence shown here is derived from an EMBL/GenBank/DDBJ whole genome shotgun (WGS) entry which is preliminary data.</text>
</comment>
<accession>A0A9D2PD51</accession>
<proteinExistence type="predicted"/>
<organism evidence="1 2">
    <name type="scientific">Candidatus Lachnoclostridium pullistercoris</name>
    <dbReference type="NCBI Taxonomy" id="2838632"/>
    <lineage>
        <taxon>Bacteria</taxon>
        <taxon>Bacillati</taxon>
        <taxon>Bacillota</taxon>
        <taxon>Clostridia</taxon>
        <taxon>Lachnospirales</taxon>
        <taxon>Lachnospiraceae</taxon>
    </lineage>
</organism>
<evidence type="ECO:0000313" key="2">
    <source>
        <dbReference type="Proteomes" id="UP000823883"/>
    </source>
</evidence>
<keyword evidence="1" id="KW-0456">Lyase</keyword>
<name>A0A9D2PD51_9FIRM</name>
<dbReference type="Pfam" id="PF07071">
    <property type="entry name" value="KDGP_aldolase"/>
    <property type="match status" value="1"/>
</dbReference>
<protein>
    <submittedName>
        <fullName evidence="1">Oxo-acid lyase</fullName>
    </submittedName>
</protein>
<dbReference type="NCBIfam" id="TIGR03581">
    <property type="entry name" value="EF_0839"/>
    <property type="match status" value="1"/>
</dbReference>
<dbReference type="SUPFAM" id="SSF51569">
    <property type="entry name" value="Aldolase"/>
    <property type="match status" value="1"/>
</dbReference>
<reference evidence="1" key="2">
    <citation type="submission" date="2021-04" db="EMBL/GenBank/DDBJ databases">
        <authorList>
            <person name="Gilroy R."/>
        </authorList>
    </citation>
    <scope>NUCLEOTIDE SEQUENCE</scope>
    <source>
        <strain evidence="1">CHK183-5548</strain>
    </source>
</reference>
<dbReference type="InterPro" id="IPR010763">
    <property type="entry name" value="DgaF"/>
</dbReference>
<dbReference type="AlphaFoldDB" id="A0A9D2PD51"/>
<dbReference type="GO" id="GO:0016829">
    <property type="term" value="F:lyase activity"/>
    <property type="evidence" value="ECO:0007669"/>
    <property type="project" value="UniProtKB-KW"/>
</dbReference>
<gene>
    <name evidence="1" type="ORF">IAA04_03240</name>
</gene>
<dbReference type="Proteomes" id="UP000823883">
    <property type="component" value="Unassembled WGS sequence"/>
</dbReference>
<dbReference type="InterPro" id="IPR013785">
    <property type="entry name" value="Aldolase_TIM"/>
</dbReference>
<evidence type="ECO:0000313" key="1">
    <source>
        <dbReference type="EMBL" id="HJC47049.1"/>
    </source>
</evidence>
<dbReference type="NCBIfam" id="NF047796">
    <property type="entry name" value="DhDoxPGlucAldDagF"/>
    <property type="match status" value="1"/>
</dbReference>
<dbReference type="EMBL" id="DWWL01000018">
    <property type="protein sequence ID" value="HJC47049.1"/>
    <property type="molecule type" value="Genomic_DNA"/>
</dbReference>
<reference evidence="1" key="1">
    <citation type="journal article" date="2021" name="PeerJ">
        <title>Extensive microbial diversity within the chicken gut microbiome revealed by metagenomics and culture.</title>
        <authorList>
            <person name="Gilroy R."/>
            <person name="Ravi A."/>
            <person name="Getino M."/>
            <person name="Pursley I."/>
            <person name="Horton D.L."/>
            <person name="Alikhan N.F."/>
            <person name="Baker D."/>
            <person name="Gharbi K."/>
            <person name="Hall N."/>
            <person name="Watson M."/>
            <person name="Adriaenssens E.M."/>
            <person name="Foster-Nyarko E."/>
            <person name="Jarju S."/>
            <person name="Secka A."/>
            <person name="Antonio M."/>
            <person name="Oren A."/>
            <person name="Chaudhuri R.R."/>
            <person name="La Ragione R."/>
            <person name="Hildebrand F."/>
            <person name="Pallen M.J."/>
        </authorList>
    </citation>
    <scope>NUCLEOTIDE SEQUENCE</scope>
    <source>
        <strain evidence="1">CHK183-5548</strain>
    </source>
</reference>
<dbReference type="Gene3D" id="3.20.20.70">
    <property type="entry name" value="Aldolase class I"/>
    <property type="match status" value="1"/>
</dbReference>
<sequence length="241" mass="25535">MIQYYKNRLCLNCLAGSEQNGKEIAEAMEGSVLIGVLSGNYPDVSAACAGMETYSAACGGRVSVGLGGGNPAQWKAVAEISSMFQAAHINQVFSAVGYTRAKALGDVHINALVSPSGTPGLVKISTGPLSKDQPDALIPTETAVAMVKEMGGNALKFFPMKGLSCRAEYVELAKICGKEDFILEPTGGITPENLEEILDIALNAGVKQIIPHIYSAIVDPDTGMTKIDEVEKIRKIFERLI</sequence>